<keyword evidence="4" id="KW-0227">DNA damage</keyword>
<dbReference type="SUPFAM" id="SSF56024">
    <property type="entry name" value="Phospholipase D/nuclease"/>
    <property type="match status" value="1"/>
</dbReference>
<feature type="binding site" evidence="10">
    <location>
        <position position="6"/>
    </location>
    <ligand>
        <name>substrate</name>
    </ligand>
</feature>
<dbReference type="PANTHER" id="PTHR12415:SF0">
    <property type="entry name" value="TYROSYL-DNA PHOSPHODIESTERASE 1"/>
    <property type="match status" value="1"/>
</dbReference>
<evidence type="ECO:0000256" key="7">
    <source>
        <dbReference type="ARBA" id="ARBA00023204"/>
    </source>
</evidence>
<feature type="non-terminal residue" evidence="12">
    <location>
        <position position="201"/>
    </location>
</feature>
<keyword evidence="7" id="KW-0234">DNA repair</keyword>
<keyword evidence="13" id="KW-1185">Reference proteome</keyword>
<dbReference type="InParanoid" id="C5L6Q5"/>
<dbReference type="GO" id="GO:0005634">
    <property type="term" value="C:nucleus"/>
    <property type="evidence" value="ECO:0007669"/>
    <property type="project" value="UniProtKB-SubCell"/>
</dbReference>
<dbReference type="InterPro" id="IPR001736">
    <property type="entry name" value="PLipase_D/transphosphatidylase"/>
</dbReference>
<dbReference type="GO" id="GO:0004527">
    <property type="term" value="F:exonuclease activity"/>
    <property type="evidence" value="ECO:0007669"/>
    <property type="project" value="UniProtKB-KW"/>
</dbReference>
<dbReference type="PANTHER" id="PTHR12415">
    <property type="entry name" value="TYROSYL-DNA PHOSPHODIESTERASE 1"/>
    <property type="match status" value="1"/>
</dbReference>
<dbReference type="OMA" id="LYDVAMW"/>
<dbReference type="InterPro" id="IPR010347">
    <property type="entry name" value="Tdp1"/>
</dbReference>
<dbReference type="EMBL" id="GG679811">
    <property type="protein sequence ID" value="EER07590.1"/>
    <property type="molecule type" value="Genomic_DNA"/>
</dbReference>
<comment type="subcellular location">
    <subcellularLocation>
        <location evidence="1">Nucleus</location>
    </subcellularLocation>
</comment>
<feature type="non-terminal residue" evidence="12">
    <location>
        <position position="1"/>
    </location>
</feature>
<evidence type="ECO:0000256" key="1">
    <source>
        <dbReference type="ARBA" id="ARBA00004123"/>
    </source>
</evidence>
<reference evidence="12 13" key="1">
    <citation type="submission" date="2008-07" db="EMBL/GenBank/DDBJ databases">
        <authorList>
            <person name="El-Sayed N."/>
            <person name="Caler E."/>
            <person name="Inman J."/>
            <person name="Amedeo P."/>
            <person name="Hass B."/>
            <person name="Wortman J."/>
        </authorList>
    </citation>
    <scope>NUCLEOTIDE SEQUENCE [LARGE SCALE GENOMIC DNA]</scope>
    <source>
        <strain evidence="13">ATCC 50983 / TXsc</strain>
    </source>
</reference>
<keyword evidence="3" id="KW-0540">Nuclease</keyword>
<evidence type="ECO:0000256" key="10">
    <source>
        <dbReference type="PIRSR" id="PIRSR610347-2"/>
    </source>
</evidence>
<evidence type="ECO:0000313" key="13">
    <source>
        <dbReference type="Proteomes" id="UP000007800"/>
    </source>
</evidence>
<keyword evidence="8" id="KW-0539">Nucleus</keyword>
<evidence type="ECO:0000259" key="11">
    <source>
        <dbReference type="PROSITE" id="PS50035"/>
    </source>
</evidence>
<sequence length="201" mass="22658">GTMHAKLIIIERAQALRVCISSSNVTPQDWEGVSQCIWVADFKPANDPEAPARKRVKPDHTSDFGDQLARFIETFFRSIPDSSSLSSYWVKVLTGSRFNVKLPKGVELIASAPGYWKGDDRDNWGHMRLRALLSDVHSEEILFQCSSIGFLPASFLADLSKSLNGNIRVAWPLYDVAMWKRGSNFLRFPSRHFEGGQFPLN</sequence>
<feature type="active site" description="Nucleophile" evidence="9">
    <location>
        <position position="4"/>
    </location>
</feature>
<dbReference type="Gene3D" id="3.30.870.10">
    <property type="entry name" value="Endonuclease Chain A"/>
    <property type="match status" value="2"/>
</dbReference>
<gene>
    <name evidence="12" type="ORF">Pmar_PMAR003194</name>
</gene>
<dbReference type="GO" id="GO:0003697">
    <property type="term" value="F:single-stranded DNA binding"/>
    <property type="evidence" value="ECO:0007669"/>
    <property type="project" value="TreeGrafter"/>
</dbReference>
<evidence type="ECO:0000256" key="4">
    <source>
        <dbReference type="ARBA" id="ARBA00022763"/>
    </source>
</evidence>
<evidence type="ECO:0000256" key="5">
    <source>
        <dbReference type="ARBA" id="ARBA00022801"/>
    </source>
</evidence>
<dbReference type="PROSITE" id="PS50035">
    <property type="entry name" value="PLD"/>
    <property type="match status" value="1"/>
</dbReference>
<evidence type="ECO:0000256" key="2">
    <source>
        <dbReference type="ARBA" id="ARBA00010205"/>
    </source>
</evidence>
<keyword evidence="5" id="KW-0378">Hydrolase</keyword>
<keyword evidence="6" id="KW-0269">Exonuclease</keyword>
<dbReference type="GeneID" id="9042065"/>
<evidence type="ECO:0000313" key="12">
    <source>
        <dbReference type="EMBL" id="EER07590.1"/>
    </source>
</evidence>
<name>C5L6Q5_PERM5</name>
<proteinExistence type="inferred from homology"/>
<dbReference type="Pfam" id="PF06087">
    <property type="entry name" value="Tyr-DNA_phospho"/>
    <property type="match status" value="1"/>
</dbReference>
<evidence type="ECO:0000256" key="6">
    <source>
        <dbReference type="ARBA" id="ARBA00022839"/>
    </source>
</evidence>
<organism evidence="13">
    <name type="scientific">Perkinsus marinus (strain ATCC 50983 / TXsc)</name>
    <dbReference type="NCBI Taxonomy" id="423536"/>
    <lineage>
        <taxon>Eukaryota</taxon>
        <taxon>Sar</taxon>
        <taxon>Alveolata</taxon>
        <taxon>Perkinsozoa</taxon>
        <taxon>Perkinsea</taxon>
        <taxon>Perkinsida</taxon>
        <taxon>Perkinsidae</taxon>
        <taxon>Perkinsus</taxon>
    </lineage>
</organism>
<comment type="similarity">
    <text evidence="2">Belongs to the tyrosyl-DNA phosphodiesterase family.</text>
</comment>
<dbReference type="OrthoDB" id="47785at2759"/>
<protein>
    <submittedName>
        <fullName evidence="12">Tyrosyl-dna phosphodiesterase, putative</fullName>
    </submittedName>
</protein>
<dbReference type="RefSeq" id="XP_002775774.1">
    <property type="nucleotide sequence ID" value="XM_002775728.1"/>
</dbReference>
<accession>C5L6Q5</accession>
<evidence type="ECO:0000256" key="3">
    <source>
        <dbReference type="ARBA" id="ARBA00022722"/>
    </source>
</evidence>
<evidence type="ECO:0000256" key="8">
    <source>
        <dbReference type="ARBA" id="ARBA00023242"/>
    </source>
</evidence>
<dbReference type="Proteomes" id="UP000007800">
    <property type="component" value="Unassembled WGS sequence"/>
</dbReference>
<dbReference type="GO" id="GO:0017005">
    <property type="term" value="F:3'-tyrosyl-DNA phosphodiesterase activity"/>
    <property type="evidence" value="ECO:0007669"/>
    <property type="project" value="TreeGrafter"/>
</dbReference>
<evidence type="ECO:0000256" key="9">
    <source>
        <dbReference type="PIRSR" id="PIRSR610347-1"/>
    </source>
</evidence>
<dbReference type="GO" id="GO:0006281">
    <property type="term" value="P:DNA repair"/>
    <property type="evidence" value="ECO:0007669"/>
    <property type="project" value="UniProtKB-KW"/>
</dbReference>
<feature type="domain" description="PLD phosphodiesterase" evidence="11">
    <location>
        <begin position="1"/>
        <end position="29"/>
    </location>
</feature>
<dbReference type="AlphaFoldDB" id="C5L6Q5"/>
<dbReference type="GO" id="GO:0003690">
    <property type="term" value="F:double-stranded DNA binding"/>
    <property type="evidence" value="ECO:0007669"/>
    <property type="project" value="TreeGrafter"/>
</dbReference>